<dbReference type="EC" id="1.-.-.-" evidence="4"/>
<evidence type="ECO:0000259" key="3">
    <source>
        <dbReference type="Pfam" id="PF02525"/>
    </source>
</evidence>
<proteinExistence type="inferred from homology"/>
<keyword evidence="2 4" id="KW-0560">Oxidoreductase</keyword>
<dbReference type="Proteomes" id="UP001364211">
    <property type="component" value="Unassembled WGS sequence"/>
</dbReference>
<evidence type="ECO:0000313" key="4">
    <source>
        <dbReference type="EMBL" id="MEJ8281131.1"/>
    </source>
</evidence>
<dbReference type="EMBL" id="JBBJUP010000017">
    <property type="protein sequence ID" value="MEJ8281131.1"/>
    <property type="molecule type" value="Genomic_DNA"/>
</dbReference>
<name>A0ABU8TB33_9PSEU</name>
<comment type="caution">
    <text evidence="4">The sequence shown here is derived from an EMBL/GenBank/DDBJ whole genome shotgun (WGS) entry which is preliminary data.</text>
</comment>
<gene>
    <name evidence="4" type="ORF">WJX68_19480</name>
</gene>
<dbReference type="InterPro" id="IPR051545">
    <property type="entry name" value="NAD(P)H_dehydrogenase_qn"/>
</dbReference>
<comment type="similarity">
    <text evidence="1">Belongs to the NAD(P)H dehydrogenase (quinone) family.</text>
</comment>
<dbReference type="InterPro" id="IPR029039">
    <property type="entry name" value="Flavoprotein-like_sf"/>
</dbReference>
<evidence type="ECO:0000256" key="1">
    <source>
        <dbReference type="ARBA" id="ARBA00006252"/>
    </source>
</evidence>
<dbReference type="Gene3D" id="3.40.50.360">
    <property type="match status" value="1"/>
</dbReference>
<reference evidence="4 5" key="1">
    <citation type="submission" date="2024-03" db="EMBL/GenBank/DDBJ databases">
        <title>Draft genome sequence of Pseudonocardia sp. DW16-2.</title>
        <authorList>
            <person name="Duangmal K."/>
        </authorList>
    </citation>
    <scope>NUCLEOTIDE SEQUENCE [LARGE SCALE GENOMIC DNA]</scope>
    <source>
        <strain evidence="4 5">DW16-2</strain>
    </source>
</reference>
<keyword evidence="5" id="KW-1185">Reference proteome</keyword>
<dbReference type="GO" id="GO:0016491">
    <property type="term" value="F:oxidoreductase activity"/>
    <property type="evidence" value="ECO:0007669"/>
    <property type="project" value="UniProtKB-KW"/>
</dbReference>
<organism evidence="4 5">
    <name type="scientific">Pseudonocardia spirodelae</name>
    <dbReference type="NCBI Taxonomy" id="3133431"/>
    <lineage>
        <taxon>Bacteria</taxon>
        <taxon>Bacillati</taxon>
        <taxon>Actinomycetota</taxon>
        <taxon>Actinomycetes</taxon>
        <taxon>Pseudonocardiales</taxon>
        <taxon>Pseudonocardiaceae</taxon>
        <taxon>Pseudonocardia</taxon>
    </lineage>
</organism>
<dbReference type="PANTHER" id="PTHR10204">
    <property type="entry name" value="NAD P H OXIDOREDUCTASE-RELATED"/>
    <property type="match status" value="1"/>
</dbReference>
<dbReference type="RefSeq" id="WP_340293052.1">
    <property type="nucleotide sequence ID" value="NZ_JBBJUP010000017.1"/>
</dbReference>
<dbReference type="PANTHER" id="PTHR10204:SF34">
    <property type="entry name" value="NAD(P)H DEHYDROGENASE [QUINONE] 1 ISOFORM 1"/>
    <property type="match status" value="1"/>
</dbReference>
<dbReference type="InterPro" id="IPR003680">
    <property type="entry name" value="Flavodoxin_fold"/>
</dbReference>
<feature type="domain" description="Flavodoxin-like fold" evidence="3">
    <location>
        <begin position="3"/>
        <end position="200"/>
    </location>
</feature>
<evidence type="ECO:0000256" key="2">
    <source>
        <dbReference type="ARBA" id="ARBA00023002"/>
    </source>
</evidence>
<protein>
    <submittedName>
        <fullName evidence="4">NAD(P)H-dependent oxidoreductase</fullName>
        <ecNumber evidence="4">1.-.-.-</ecNumber>
    </submittedName>
</protein>
<evidence type="ECO:0000313" key="5">
    <source>
        <dbReference type="Proteomes" id="UP001364211"/>
    </source>
</evidence>
<accession>A0ABU8TB33</accession>
<dbReference type="SUPFAM" id="SSF52218">
    <property type="entry name" value="Flavoproteins"/>
    <property type="match status" value="1"/>
</dbReference>
<dbReference type="Pfam" id="PF02525">
    <property type="entry name" value="Flavodoxin_2"/>
    <property type="match status" value="1"/>
</dbReference>
<sequence length="258" mass="28242">MPTILWLSAHPEPRSLNGDLRRAGIGRLRSCGHDVVESDLYAMGWDPVLRPRDGAHDGSGPFRVGADTRAAYLCGLLPDDVVGEQDKLRRADALVVQFPLWWYGPPAILKGWFDRVLVSGFAFGTDAVTGRRLRFEQGRFAGKRAFAVTTLGDRPAAIGPRGMSGELHQLMFGLLHGTFAYTGMDVLPPWALPGADHLTDVGAVRDDLLGRLDGLFHDDPIPYRPQFTGDYTDGWELAPHVRPGETGLDLHIADRAAP</sequence>